<dbReference type="PANTHER" id="PTHR13914">
    <property type="entry name" value="PROLINE OXIDASE"/>
    <property type="match status" value="1"/>
</dbReference>
<keyword evidence="4 10" id="KW-0547">Nucleotide-binding</keyword>
<evidence type="ECO:0000256" key="9">
    <source>
        <dbReference type="PIRSR" id="PIRSR000196-1"/>
    </source>
</evidence>
<evidence type="ECO:0000256" key="4">
    <source>
        <dbReference type="ARBA" id="ARBA00022741"/>
    </source>
</evidence>
<evidence type="ECO:0000256" key="1">
    <source>
        <dbReference type="ARBA" id="ARBA00004739"/>
    </source>
</evidence>
<proteinExistence type="predicted"/>
<dbReference type="PIRSF" id="PIRSF000196">
    <property type="entry name" value="Pro_dehydrog"/>
    <property type="match status" value="1"/>
</dbReference>
<dbReference type="InterPro" id="IPR002872">
    <property type="entry name" value="Proline_DH_dom"/>
</dbReference>
<name>A0A1M5QWC6_9ACTN</name>
<comment type="pathway">
    <text evidence="1">Amino-acid degradation; L-proline degradation into L-glutamate; L-glutamate from L-proline: step 1/2.</text>
</comment>
<keyword evidence="3" id="KW-0285">Flavoprotein</keyword>
<evidence type="ECO:0000256" key="6">
    <source>
        <dbReference type="ARBA" id="ARBA00023002"/>
    </source>
</evidence>
<evidence type="ECO:0000256" key="7">
    <source>
        <dbReference type="ARBA" id="ARBA00023062"/>
    </source>
</evidence>
<feature type="binding site" evidence="9">
    <location>
        <position position="294"/>
    </location>
    <ligand>
        <name>substrate</name>
    </ligand>
</feature>
<dbReference type="SUPFAM" id="SSF51730">
    <property type="entry name" value="FAD-linked oxidoreductase"/>
    <property type="match status" value="1"/>
</dbReference>
<comment type="cofactor">
    <cofactor evidence="10">
        <name>FAD</name>
        <dbReference type="ChEBI" id="CHEBI:57692"/>
    </cofactor>
    <text evidence="10">Binds 1 FAD per subunit.</text>
</comment>
<protein>
    <recommendedName>
        <fullName evidence="2">proline dehydrogenase</fullName>
        <ecNumber evidence="2">1.5.5.2</ecNumber>
    </recommendedName>
</protein>
<dbReference type="Gene3D" id="3.20.20.220">
    <property type="match status" value="1"/>
</dbReference>
<evidence type="ECO:0000313" key="12">
    <source>
        <dbReference type="EMBL" id="SHH18477.1"/>
    </source>
</evidence>
<dbReference type="STRING" id="1206085.SAMN05443575_3376"/>
<keyword evidence="13" id="KW-1185">Reference proteome</keyword>
<dbReference type="Proteomes" id="UP000186132">
    <property type="component" value="Unassembled WGS sequence"/>
</dbReference>
<feature type="binding site" evidence="10">
    <location>
        <begin position="234"/>
        <end position="235"/>
    </location>
    <ligand>
        <name>FAD</name>
        <dbReference type="ChEBI" id="CHEBI:57692"/>
    </ligand>
</feature>
<dbReference type="GO" id="GO:0004657">
    <property type="term" value="F:proline dehydrogenase activity"/>
    <property type="evidence" value="ECO:0007669"/>
    <property type="project" value="UniProtKB-EC"/>
</dbReference>
<dbReference type="EC" id="1.5.5.2" evidence="2"/>
<feature type="binding site" evidence="10">
    <location>
        <begin position="195"/>
        <end position="197"/>
    </location>
    <ligand>
        <name>FAD</name>
        <dbReference type="ChEBI" id="CHEBI:57692"/>
    </ligand>
</feature>
<dbReference type="GO" id="GO:0010133">
    <property type="term" value="P:L-proline catabolic process to L-glutamate"/>
    <property type="evidence" value="ECO:0007669"/>
    <property type="project" value="UniProtKB-UniPathway"/>
</dbReference>
<evidence type="ECO:0000256" key="3">
    <source>
        <dbReference type="ARBA" id="ARBA00022630"/>
    </source>
</evidence>
<feature type="domain" description="Proline dehydrogenase" evidence="11">
    <location>
        <begin position="43"/>
        <end position="306"/>
    </location>
</feature>
<reference evidence="12 13" key="1">
    <citation type="submission" date="2016-11" db="EMBL/GenBank/DDBJ databases">
        <authorList>
            <person name="Jaros S."/>
            <person name="Januszkiewicz K."/>
            <person name="Wedrychowicz H."/>
        </authorList>
    </citation>
    <scope>NUCLEOTIDE SEQUENCE [LARGE SCALE GENOMIC DNA]</scope>
    <source>
        <strain evidence="12 13">DSM 45627</strain>
    </source>
</reference>
<gene>
    <name evidence="12" type="ORF">SAMN05443575_3376</name>
</gene>
<evidence type="ECO:0000256" key="8">
    <source>
        <dbReference type="ARBA" id="ARBA00048779"/>
    </source>
</evidence>
<comment type="catalytic activity">
    <reaction evidence="8">
        <text>L-proline + a quinone = (S)-1-pyrroline-5-carboxylate + a quinol + H(+)</text>
        <dbReference type="Rhea" id="RHEA:23784"/>
        <dbReference type="ChEBI" id="CHEBI:15378"/>
        <dbReference type="ChEBI" id="CHEBI:17388"/>
        <dbReference type="ChEBI" id="CHEBI:24646"/>
        <dbReference type="ChEBI" id="CHEBI:60039"/>
        <dbReference type="ChEBI" id="CHEBI:132124"/>
        <dbReference type="EC" id="1.5.5.2"/>
    </reaction>
</comment>
<dbReference type="RefSeq" id="WP_073391609.1">
    <property type="nucleotide sequence ID" value="NZ_FQVU01000005.1"/>
</dbReference>
<dbReference type="Pfam" id="PF01619">
    <property type="entry name" value="Pro_dh"/>
    <property type="match status" value="1"/>
</dbReference>
<keyword evidence="6" id="KW-0560">Oxidoreductase</keyword>
<dbReference type="EMBL" id="FQVU01000005">
    <property type="protein sequence ID" value="SHH18477.1"/>
    <property type="molecule type" value="Genomic_DNA"/>
</dbReference>
<dbReference type="OrthoDB" id="9773461at2"/>
<feature type="binding site" evidence="9">
    <location>
        <position position="105"/>
    </location>
    <ligand>
        <name>substrate</name>
    </ligand>
</feature>
<keyword evidence="5 10" id="KW-0274">FAD</keyword>
<dbReference type="InterPro" id="IPR015659">
    <property type="entry name" value="Proline_oxidase"/>
</dbReference>
<dbReference type="InterPro" id="IPR008219">
    <property type="entry name" value="PRODH_bac_arc"/>
</dbReference>
<dbReference type="GO" id="GO:0000166">
    <property type="term" value="F:nucleotide binding"/>
    <property type="evidence" value="ECO:0007669"/>
    <property type="project" value="UniProtKB-KW"/>
</dbReference>
<dbReference type="InterPro" id="IPR029041">
    <property type="entry name" value="FAD-linked_oxidoreductase-like"/>
</dbReference>
<evidence type="ECO:0000256" key="5">
    <source>
        <dbReference type="ARBA" id="ARBA00022827"/>
    </source>
</evidence>
<keyword evidence="7" id="KW-0642">Proline metabolism</keyword>
<sequence>MLRSPILAAARNRRLERLVTHAPVSRSVVRRFVGGADTAAAVEVARALVADGLTVSLDHLGEDTSDRARAADAVTAYVDVLQALDDAGLTARLAPLTARAEVSVKLSAVGQALGDDGEKIALDNARTICARAREVGATVTLDMEDHTTTDSTLTVLGELRRDFPDTGAVLQAYLKRTEGDCRDLAHPGSRVRLCKGAYDEPASVAFDRSLDVDRSYVRCANVLLDGGGYPMFATHDPRLIEIVDDRARVKGHGDVEFQLLYGIRPDEQRRLAAAGNTVRVYVPYGSQWYGYLMRRLAERPANLAFFARALVSKG</sequence>
<feature type="binding site" evidence="9">
    <location>
        <position position="295"/>
    </location>
    <ligand>
        <name>substrate</name>
    </ligand>
</feature>
<organism evidence="12 13">
    <name type="scientific">Jatrophihabitans endophyticus</name>
    <dbReference type="NCBI Taxonomy" id="1206085"/>
    <lineage>
        <taxon>Bacteria</taxon>
        <taxon>Bacillati</taxon>
        <taxon>Actinomycetota</taxon>
        <taxon>Actinomycetes</taxon>
        <taxon>Jatrophihabitantales</taxon>
        <taxon>Jatrophihabitantaceae</taxon>
        <taxon>Jatrophihabitans</taxon>
    </lineage>
</organism>
<feature type="binding site" evidence="10">
    <location>
        <position position="171"/>
    </location>
    <ligand>
        <name>FAD</name>
        <dbReference type="ChEBI" id="CHEBI:57692"/>
    </ligand>
</feature>
<accession>A0A1M5QWC6</accession>
<evidence type="ECO:0000259" key="11">
    <source>
        <dbReference type="Pfam" id="PF01619"/>
    </source>
</evidence>
<evidence type="ECO:0000313" key="13">
    <source>
        <dbReference type="Proteomes" id="UP000186132"/>
    </source>
</evidence>
<feature type="binding site" evidence="10">
    <location>
        <position position="143"/>
    </location>
    <ligand>
        <name>FAD</name>
        <dbReference type="ChEBI" id="CHEBI:57692"/>
    </ligand>
</feature>
<evidence type="ECO:0000256" key="2">
    <source>
        <dbReference type="ARBA" id="ARBA00012695"/>
    </source>
</evidence>
<dbReference type="AlphaFoldDB" id="A0A1M5QWC6"/>
<evidence type="ECO:0000256" key="10">
    <source>
        <dbReference type="PIRSR" id="PIRSR000196-2"/>
    </source>
</evidence>
<dbReference type="UniPathway" id="UPA00261">
    <property type="reaction ID" value="UER00373"/>
</dbReference>
<dbReference type="PANTHER" id="PTHR13914:SF0">
    <property type="entry name" value="PROLINE DEHYDROGENASE 1, MITOCHONDRIAL"/>
    <property type="match status" value="1"/>
</dbReference>